<name>A0A6A6ZSY5_9PLEO</name>
<protein>
    <submittedName>
        <fullName evidence="1">Uncharacterized protein</fullName>
    </submittedName>
</protein>
<evidence type="ECO:0000313" key="2">
    <source>
        <dbReference type="Proteomes" id="UP000799424"/>
    </source>
</evidence>
<evidence type="ECO:0000313" key="1">
    <source>
        <dbReference type="EMBL" id="KAF2823933.1"/>
    </source>
</evidence>
<organism evidence="1 2">
    <name type="scientific">Ophiobolus disseminans</name>
    <dbReference type="NCBI Taxonomy" id="1469910"/>
    <lineage>
        <taxon>Eukaryota</taxon>
        <taxon>Fungi</taxon>
        <taxon>Dikarya</taxon>
        <taxon>Ascomycota</taxon>
        <taxon>Pezizomycotina</taxon>
        <taxon>Dothideomycetes</taxon>
        <taxon>Pleosporomycetidae</taxon>
        <taxon>Pleosporales</taxon>
        <taxon>Pleosporineae</taxon>
        <taxon>Phaeosphaeriaceae</taxon>
        <taxon>Ophiobolus</taxon>
    </lineage>
</organism>
<gene>
    <name evidence="1" type="ORF">CC86DRAFT_62088</name>
</gene>
<accession>A0A6A6ZSY5</accession>
<dbReference type="Proteomes" id="UP000799424">
    <property type="component" value="Unassembled WGS sequence"/>
</dbReference>
<sequence length="150" mass="17605">MTTKVRRLELRRQTRGREDRVTLLIFQKPSHERILAVGRSLLRQTGQDRRRFRYSMVATSYPLLEDLPILEGVSRLAWKTLLSEFERSSLVYSLASRLRPGASMQRTGRATFDIQGRNTDDCWCDENTQFWSYLLQHLLDLEIIDVIDMG</sequence>
<dbReference type="EMBL" id="MU006231">
    <property type="protein sequence ID" value="KAF2823933.1"/>
    <property type="molecule type" value="Genomic_DNA"/>
</dbReference>
<keyword evidence="2" id="KW-1185">Reference proteome</keyword>
<dbReference type="AlphaFoldDB" id="A0A6A6ZSY5"/>
<reference evidence="1" key="1">
    <citation type="journal article" date="2020" name="Stud. Mycol.">
        <title>101 Dothideomycetes genomes: a test case for predicting lifestyles and emergence of pathogens.</title>
        <authorList>
            <person name="Haridas S."/>
            <person name="Albert R."/>
            <person name="Binder M."/>
            <person name="Bloem J."/>
            <person name="Labutti K."/>
            <person name="Salamov A."/>
            <person name="Andreopoulos B."/>
            <person name="Baker S."/>
            <person name="Barry K."/>
            <person name="Bills G."/>
            <person name="Bluhm B."/>
            <person name="Cannon C."/>
            <person name="Castanera R."/>
            <person name="Culley D."/>
            <person name="Daum C."/>
            <person name="Ezra D."/>
            <person name="Gonzalez J."/>
            <person name="Henrissat B."/>
            <person name="Kuo A."/>
            <person name="Liang C."/>
            <person name="Lipzen A."/>
            <person name="Lutzoni F."/>
            <person name="Magnuson J."/>
            <person name="Mondo S."/>
            <person name="Nolan M."/>
            <person name="Ohm R."/>
            <person name="Pangilinan J."/>
            <person name="Park H.-J."/>
            <person name="Ramirez L."/>
            <person name="Alfaro M."/>
            <person name="Sun H."/>
            <person name="Tritt A."/>
            <person name="Yoshinaga Y."/>
            <person name="Zwiers L.-H."/>
            <person name="Turgeon B."/>
            <person name="Goodwin S."/>
            <person name="Spatafora J."/>
            <person name="Crous P."/>
            <person name="Grigoriev I."/>
        </authorList>
    </citation>
    <scope>NUCLEOTIDE SEQUENCE</scope>
    <source>
        <strain evidence="1">CBS 113818</strain>
    </source>
</reference>
<proteinExistence type="predicted"/>